<dbReference type="Proteomes" id="UP001343257">
    <property type="component" value="Unassembled WGS sequence"/>
</dbReference>
<dbReference type="RefSeq" id="WP_328279376.1">
    <property type="nucleotide sequence ID" value="NZ_JARTLD010000038.1"/>
</dbReference>
<reference evidence="2 3" key="1">
    <citation type="submission" date="2023-03" db="EMBL/GenBank/DDBJ databases">
        <title>Bacillus Genome Sequencing.</title>
        <authorList>
            <person name="Dunlap C."/>
        </authorList>
    </citation>
    <scope>NUCLEOTIDE SEQUENCE [LARGE SCALE GENOMIC DNA]</scope>
    <source>
        <strain evidence="2 3">NRS-52</strain>
    </source>
</reference>
<gene>
    <name evidence="2" type="ORF">P9847_15975</name>
</gene>
<feature type="compositionally biased region" description="Basic and acidic residues" evidence="1">
    <location>
        <begin position="85"/>
        <end position="94"/>
    </location>
</feature>
<sequence>MKTKGMIGVLILTVCFCFAVVAAAVIYTLGNSDTNSAAPPDLKESQTASAETMVKEAVETKESVKTKETAAKETSMKETSINETSVKETSKVKETSPSTEATQTEGTTISSNPSSYMYDVTDDKIRAAIDEGKNMQQGHFFELPQTYSNLGSIGEYMNAFIDTPYSIISTVAQNRYISEDRVIGVDEAAAFIDYNKLTFSFYISDGWARLLGVQLSQNGKEIGSVKTYNSTDGGLKVSYFSVKDIDFSQPATIKVFDKSKPNEYAEYAVQFSKYRK</sequence>
<evidence type="ECO:0000256" key="1">
    <source>
        <dbReference type="SAM" id="MobiDB-lite"/>
    </source>
</evidence>
<keyword evidence="3" id="KW-1185">Reference proteome</keyword>
<name>A0ABU6PV83_9BACL</name>
<dbReference type="EMBL" id="JARTLD010000038">
    <property type="protein sequence ID" value="MED5018808.1"/>
    <property type="molecule type" value="Genomic_DNA"/>
</dbReference>
<evidence type="ECO:0000313" key="2">
    <source>
        <dbReference type="EMBL" id="MED5018808.1"/>
    </source>
</evidence>
<feature type="compositionally biased region" description="Polar residues" evidence="1">
    <location>
        <begin position="95"/>
        <end position="113"/>
    </location>
</feature>
<feature type="compositionally biased region" description="Basic and acidic residues" evidence="1">
    <location>
        <begin position="57"/>
        <end position="76"/>
    </location>
</feature>
<proteinExistence type="predicted"/>
<protein>
    <submittedName>
        <fullName evidence="2">Uncharacterized protein</fullName>
    </submittedName>
</protein>
<accession>A0ABU6PV83</accession>
<comment type="caution">
    <text evidence="2">The sequence shown here is derived from an EMBL/GenBank/DDBJ whole genome shotgun (WGS) entry which is preliminary data.</text>
</comment>
<organism evidence="2 3">
    <name type="scientific">Paenibacillus chibensis</name>
    <dbReference type="NCBI Taxonomy" id="59846"/>
    <lineage>
        <taxon>Bacteria</taxon>
        <taxon>Bacillati</taxon>
        <taxon>Bacillota</taxon>
        <taxon>Bacilli</taxon>
        <taxon>Bacillales</taxon>
        <taxon>Paenibacillaceae</taxon>
        <taxon>Paenibacillus</taxon>
    </lineage>
</organism>
<feature type="region of interest" description="Disordered" evidence="1">
    <location>
        <begin position="57"/>
        <end position="113"/>
    </location>
</feature>
<evidence type="ECO:0000313" key="3">
    <source>
        <dbReference type="Proteomes" id="UP001343257"/>
    </source>
</evidence>